<evidence type="ECO:0000256" key="1">
    <source>
        <dbReference type="SAM" id="MobiDB-lite"/>
    </source>
</evidence>
<accession>C5ATN9</accession>
<evidence type="ECO:0000313" key="3">
    <source>
        <dbReference type="Proteomes" id="UP000009081"/>
    </source>
</evidence>
<keyword evidence="3" id="KW-1185">Reference proteome</keyword>
<dbReference type="Proteomes" id="UP000009081">
    <property type="component" value="Chromosome"/>
</dbReference>
<dbReference type="AlphaFoldDB" id="C5ATN9"/>
<dbReference type="KEGG" id="mea:Mex_1p2810"/>
<gene>
    <name evidence="2" type="ordered locus">MexAM1_META1p2810</name>
</gene>
<dbReference type="STRING" id="272630.MexAM1_META1p2810"/>
<proteinExistence type="predicted"/>
<evidence type="ECO:0000313" key="2">
    <source>
        <dbReference type="EMBL" id="ACS40563.1"/>
    </source>
</evidence>
<protein>
    <submittedName>
        <fullName evidence="2">Uncharacterized protein</fullName>
    </submittedName>
</protein>
<name>C5ATN9_METEA</name>
<sequence length="93" mass="10366">MPAPSWPRCRPRPGPQLPRGAGLRGSTKDRLSRRGGLPETARSSLVPEIRRKDRTRRTGPLKVGGFDAPTAMPWRSMIFDDIQGAGRLMDRCQ</sequence>
<organism evidence="2 3">
    <name type="scientific">Methylorubrum extorquens (strain ATCC 14718 / DSM 1338 / JCM 2805 / NCIMB 9133 / AM1)</name>
    <name type="common">Methylobacterium extorquens</name>
    <dbReference type="NCBI Taxonomy" id="272630"/>
    <lineage>
        <taxon>Bacteria</taxon>
        <taxon>Pseudomonadati</taxon>
        <taxon>Pseudomonadota</taxon>
        <taxon>Alphaproteobacteria</taxon>
        <taxon>Hyphomicrobiales</taxon>
        <taxon>Methylobacteriaceae</taxon>
        <taxon>Methylorubrum</taxon>
    </lineage>
</organism>
<dbReference type="EMBL" id="CP001510">
    <property type="protein sequence ID" value="ACS40563.1"/>
    <property type="molecule type" value="Genomic_DNA"/>
</dbReference>
<feature type="region of interest" description="Disordered" evidence="1">
    <location>
        <begin position="1"/>
        <end position="70"/>
    </location>
</feature>
<dbReference type="HOGENOM" id="CLU_2396268_0_0_5"/>
<reference evidence="2 3" key="1">
    <citation type="journal article" date="2009" name="PLoS ONE">
        <title>Methylobacterium genome sequences: a reference blueprint to investigate microbial metabolism of C1 compounds from natural and industrial sources.</title>
        <authorList>
            <person name="Vuilleumier S."/>
            <person name="Chistoserdova L."/>
            <person name="Lee M.-C."/>
            <person name="Bringel F."/>
            <person name="Lajus A."/>
            <person name="Zhou Y."/>
            <person name="Gourion B."/>
            <person name="Barbe V."/>
            <person name="Chang J."/>
            <person name="Cruveiller S."/>
            <person name="Dossat C."/>
            <person name="Gillett W."/>
            <person name="Gruffaz C."/>
            <person name="Haugen E."/>
            <person name="Hourcade E."/>
            <person name="Levy R."/>
            <person name="Mangenot S."/>
            <person name="Muller E."/>
            <person name="Nadalig T."/>
            <person name="Pagni M."/>
            <person name="Penny C."/>
            <person name="Peyraud R."/>
            <person name="Robinson D.G."/>
            <person name="Roche D."/>
            <person name="Rouy Z."/>
            <person name="Saenampechek C."/>
            <person name="Salvignol G."/>
            <person name="Vallenet D."/>
            <person name="Wu Z."/>
            <person name="Marx C.J."/>
            <person name="Vorholt J.A."/>
            <person name="Olson M.V."/>
            <person name="Kaul R."/>
            <person name="Weissenbach J."/>
            <person name="Medigue C."/>
            <person name="Lidstrom M.E."/>
        </authorList>
    </citation>
    <scope>NUCLEOTIDE SEQUENCE [LARGE SCALE GENOMIC DNA]</scope>
    <source>
        <strain evidence="3">ATCC 14718 / DSM 1338 / JCM 2805 / NCIMB 9133 / AM1</strain>
    </source>
</reference>